<reference evidence="2" key="1">
    <citation type="submission" date="2023-09" db="EMBL/GenBank/DDBJ databases">
        <title>Paenibacillus sp. chi10 Genome sequencing and assembly.</title>
        <authorList>
            <person name="Kim I."/>
        </authorList>
    </citation>
    <scope>NUCLEOTIDE SEQUENCE [LARGE SCALE GENOMIC DNA]</scope>
    <source>
        <strain evidence="2">chi10</strain>
    </source>
</reference>
<organism evidence="1 2">
    <name type="scientific">Paenibacillus suaedae</name>
    <dbReference type="NCBI Taxonomy" id="3077233"/>
    <lineage>
        <taxon>Bacteria</taxon>
        <taxon>Bacillati</taxon>
        <taxon>Bacillota</taxon>
        <taxon>Bacilli</taxon>
        <taxon>Bacillales</taxon>
        <taxon>Paenibacillaceae</taxon>
        <taxon>Paenibacillus</taxon>
    </lineage>
</organism>
<name>A0AAJ2JT64_9BACL</name>
<proteinExistence type="predicted"/>
<sequence>MLTLKPVMPEFKISTTNLKVVYTESDGVKVEVGAIPLKNPQSMDWDKCVNIEICFPLVAEAKCVTVPFYENHYNGYHIDVPDQEKLHHLGFYEVANSTYLQENVKKYDPKNRLGLRHYMITGYDSYVELIASTYSVNCEV</sequence>
<dbReference type="AlphaFoldDB" id="A0AAJ2JT64"/>
<dbReference type="EMBL" id="JAVYAA010000002">
    <property type="protein sequence ID" value="MDT8976271.1"/>
    <property type="molecule type" value="Genomic_DNA"/>
</dbReference>
<dbReference type="Proteomes" id="UP001250538">
    <property type="component" value="Unassembled WGS sequence"/>
</dbReference>
<comment type="caution">
    <text evidence="1">The sequence shown here is derived from an EMBL/GenBank/DDBJ whole genome shotgun (WGS) entry which is preliminary data.</text>
</comment>
<protein>
    <submittedName>
        <fullName evidence="1">Uncharacterized protein</fullName>
    </submittedName>
</protein>
<keyword evidence="2" id="KW-1185">Reference proteome</keyword>
<evidence type="ECO:0000313" key="2">
    <source>
        <dbReference type="Proteomes" id="UP001250538"/>
    </source>
</evidence>
<accession>A0AAJ2JT64</accession>
<evidence type="ECO:0000313" key="1">
    <source>
        <dbReference type="EMBL" id="MDT8976271.1"/>
    </source>
</evidence>
<gene>
    <name evidence="1" type="ORF">RQP50_08435</name>
</gene>
<dbReference type="RefSeq" id="WP_315744757.1">
    <property type="nucleotide sequence ID" value="NZ_JAVYAA010000002.1"/>
</dbReference>